<feature type="compositionally biased region" description="Polar residues" evidence="2">
    <location>
        <begin position="483"/>
        <end position="496"/>
    </location>
</feature>
<dbReference type="GeneID" id="8104424"/>
<evidence type="ECO:0000259" key="3">
    <source>
        <dbReference type="Pfam" id="PF24883"/>
    </source>
</evidence>
<dbReference type="Pfam" id="PF24883">
    <property type="entry name" value="NPHP3_N"/>
    <property type="match status" value="1"/>
</dbReference>
<keyword evidence="1" id="KW-0677">Repeat</keyword>
<dbReference type="PhylomeDB" id="B8LTH2"/>
<proteinExistence type="predicted"/>
<dbReference type="OrthoDB" id="1577640at2759"/>
<evidence type="ECO:0000256" key="2">
    <source>
        <dbReference type="SAM" id="MobiDB-lite"/>
    </source>
</evidence>
<dbReference type="PANTHER" id="PTHR10039:SF15">
    <property type="entry name" value="NACHT DOMAIN-CONTAINING PROTEIN"/>
    <property type="match status" value="1"/>
</dbReference>
<protein>
    <recommendedName>
        <fullName evidence="3">Nephrocystin 3-like N-terminal domain-containing protein</fullName>
    </recommendedName>
</protein>
<dbReference type="InterPro" id="IPR056884">
    <property type="entry name" value="NPHP3-like_N"/>
</dbReference>
<dbReference type="RefSeq" id="XP_002340437.1">
    <property type="nucleotide sequence ID" value="XM_002340396.1"/>
</dbReference>
<evidence type="ECO:0000313" key="4">
    <source>
        <dbReference type="EMBL" id="EED23050.1"/>
    </source>
</evidence>
<organism evidence="4 5">
    <name type="scientific">Talaromyces stipitatus (strain ATCC 10500 / CBS 375.48 / QM 6759 / NRRL 1006)</name>
    <name type="common">Penicillium stipitatum</name>
    <dbReference type="NCBI Taxonomy" id="441959"/>
    <lineage>
        <taxon>Eukaryota</taxon>
        <taxon>Fungi</taxon>
        <taxon>Dikarya</taxon>
        <taxon>Ascomycota</taxon>
        <taxon>Pezizomycotina</taxon>
        <taxon>Eurotiomycetes</taxon>
        <taxon>Eurotiomycetidae</taxon>
        <taxon>Eurotiales</taxon>
        <taxon>Trichocomaceae</taxon>
        <taxon>Talaromyces</taxon>
        <taxon>Talaromyces sect. Talaromyces</taxon>
    </lineage>
</organism>
<evidence type="ECO:0000313" key="5">
    <source>
        <dbReference type="Proteomes" id="UP000001745"/>
    </source>
</evidence>
<feature type="compositionally biased region" description="Basic and acidic residues" evidence="2">
    <location>
        <begin position="497"/>
        <end position="509"/>
    </location>
</feature>
<sequence length="509" mass="57855">MEIWELENHNLLPSSDLGLGYIYCDYGDQKEQTVENILGAILTQLLDSLHEIPKDILDFYHERHTDSKKPLGSEDADHLLRIICTKFRRVYICPDALDELHLHDGPLCIQIFLTGRPHVQGAVKEFFKREQDITIEARESDIRRFIESEIGGPNDIDPKAMDELLRKDIFEIIVDSAKGTFLLPIFQIRVVLQATTLRDREDALKKLLSGLDQIFAGTLSRIKQQPFTVAERAIKIIACIHLSKPQIVPIGGCVCGVARDAWAQALRNLDDLGFNVDYVISSMRNHASNPCMFGFLIEQGVIATVLNTGLPLEGCKGKRFVQRIFTKFPSYALNSPENAAFSNLLFVPNIFNYPILDWLMLIIQRRPRIDESNVNSLSMRGKITLYPIQIATARYHKASEEGFFNALPKWKRGLEEYEVNVEFIWITLDSATTTGIPENLKRLRGREISMNPKYTSKKIHLSEVNPRLWKGFDIRAQARNRARSGNSEPGSVSNGSEEAKKDRNCVVME</sequence>
<dbReference type="STRING" id="441959.B8LTH2"/>
<accession>B8LTH2</accession>
<dbReference type="eggNOG" id="KOG4177">
    <property type="taxonomic scope" value="Eukaryota"/>
</dbReference>
<dbReference type="Proteomes" id="UP000001745">
    <property type="component" value="Unassembled WGS sequence"/>
</dbReference>
<dbReference type="EMBL" id="EQ962652">
    <property type="protein sequence ID" value="EED23050.1"/>
    <property type="molecule type" value="Genomic_DNA"/>
</dbReference>
<keyword evidence="5" id="KW-1185">Reference proteome</keyword>
<name>B8LTH2_TALSN</name>
<dbReference type="AlphaFoldDB" id="B8LTH2"/>
<feature type="region of interest" description="Disordered" evidence="2">
    <location>
        <begin position="480"/>
        <end position="509"/>
    </location>
</feature>
<feature type="domain" description="Nephrocystin 3-like N-terminal" evidence="3">
    <location>
        <begin position="16"/>
        <end position="101"/>
    </location>
</feature>
<evidence type="ECO:0000256" key="1">
    <source>
        <dbReference type="ARBA" id="ARBA00022737"/>
    </source>
</evidence>
<dbReference type="InParanoid" id="B8LTH2"/>
<reference evidence="5" key="1">
    <citation type="journal article" date="2015" name="Genome Announc.">
        <title>Genome sequence of the AIDS-associated pathogen Penicillium marneffei (ATCC18224) and its near taxonomic relative Talaromyces stipitatus (ATCC10500).</title>
        <authorList>
            <person name="Nierman W.C."/>
            <person name="Fedorova-Abrams N.D."/>
            <person name="Andrianopoulos A."/>
        </authorList>
    </citation>
    <scope>NUCLEOTIDE SEQUENCE [LARGE SCALE GENOMIC DNA]</scope>
    <source>
        <strain evidence="5">ATCC 10500 / CBS 375.48 / QM 6759 / NRRL 1006</strain>
    </source>
</reference>
<dbReference type="HOGENOM" id="CLU_535478_0_0_1"/>
<dbReference type="VEuPathDB" id="FungiDB:TSTA_065100"/>
<gene>
    <name evidence="4" type="ORF">TSTA_065100</name>
</gene>
<dbReference type="PANTHER" id="PTHR10039">
    <property type="entry name" value="AMELOGENIN"/>
    <property type="match status" value="1"/>
</dbReference>